<evidence type="ECO:0000313" key="2">
    <source>
        <dbReference type="EMBL" id="BBO76267.1"/>
    </source>
</evidence>
<dbReference type="Gene3D" id="2.60.120.10">
    <property type="entry name" value="Jelly Rolls"/>
    <property type="match status" value="1"/>
</dbReference>
<dbReference type="InterPro" id="IPR050397">
    <property type="entry name" value="Env_Response_Regulators"/>
</dbReference>
<dbReference type="GO" id="GO:0005829">
    <property type="term" value="C:cytosol"/>
    <property type="evidence" value="ECO:0007669"/>
    <property type="project" value="TreeGrafter"/>
</dbReference>
<name>A0A5K7ZJM6_9BACT</name>
<gene>
    <name evidence="2" type="ORF">DSCW_36840</name>
</gene>
<dbReference type="KEGG" id="dwd:DSCW_36840"/>
<keyword evidence="3" id="KW-1185">Reference proteome</keyword>
<dbReference type="RefSeq" id="WP_170302360.1">
    <property type="nucleotide sequence ID" value="NZ_AP021875.1"/>
</dbReference>
<evidence type="ECO:0000313" key="3">
    <source>
        <dbReference type="Proteomes" id="UP000427769"/>
    </source>
</evidence>
<accession>A0A5K7ZJM6</accession>
<evidence type="ECO:0000259" key="1">
    <source>
        <dbReference type="PROSITE" id="PS50042"/>
    </source>
</evidence>
<reference evidence="2 3" key="1">
    <citation type="submission" date="2019-11" db="EMBL/GenBank/DDBJ databases">
        <title>Comparative genomics of hydrocarbon-degrading Desulfosarcina strains.</title>
        <authorList>
            <person name="Watanabe M."/>
            <person name="Kojima H."/>
            <person name="Fukui M."/>
        </authorList>
    </citation>
    <scope>NUCLEOTIDE SEQUENCE [LARGE SCALE GENOMIC DNA]</scope>
    <source>
        <strain evidence="2 3">PP31</strain>
    </source>
</reference>
<dbReference type="AlphaFoldDB" id="A0A5K7ZJM6"/>
<dbReference type="InterPro" id="IPR000595">
    <property type="entry name" value="cNMP-bd_dom"/>
</dbReference>
<organism evidence="2 3">
    <name type="scientific">Desulfosarcina widdelii</name>
    <dbReference type="NCBI Taxonomy" id="947919"/>
    <lineage>
        <taxon>Bacteria</taxon>
        <taxon>Pseudomonadati</taxon>
        <taxon>Thermodesulfobacteriota</taxon>
        <taxon>Desulfobacteria</taxon>
        <taxon>Desulfobacterales</taxon>
        <taxon>Desulfosarcinaceae</taxon>
        <taxon>Desulfosarcina</taxon>
    </lineage>
</organism>
<dbReference type="GO" id="GO:0003700">
    <property type="term" value="F:DNA-binding transcription factor activity"/>
    <property type="evidence" value="ECO:0007669"/>
    <property type="project" value="TreeGrafter"/>
</dbReference>
<dbReference type="Pfam" id="PF00027">
    <property type="entry name" value="cNMP_binding"/>
    <property type="match status" value="1"/>
</dbReference>
<feature type="domain" description="Cyclic nucleotide-binding" evidence="1">
    <location>
        <begin position="8"/>
        <end position="109"/>
    </location>
</feature>
<sequence>MYLKQGDLFWGMDKNFVKEVMDISTKVSLEEKQTVFKEGDSADSFYVLVKGRLQLTLGEKSREVYVAYQPGEIVGWSSLTGRETMTATAQCLENTTLQQIERKKFHEILDRYPTEGSALFQRVAQMLGNRLVSLYPSIA</sequence>
<dbReference type="SUPFAM" id="SSF51206">
    <property type="entry name" value="cAMP-binding domain-like"/>
    <property type="match status" value="1"/>
</dbReference>
<dbReference type="Proteomes" id="UP000427769">
    <property type="component" value="Chromosome"/>
</dbReference>
<dbReference type="CDD" id="cd00038">
    <property type="entry name" value="CAP_ED"/>
    <property type="match status" value="1"/>
</dbReference>
<dbReference type="PANTHER" id="PTHR24567">
    <property type="entry name" value="CRP FAMILY TRANSCRIPTIONAL REGULATORY PROTEIN"/>
    <property type="match status" value="1"/>
</dbReference>
<proteinExistence type="predicted"/>
<dbReference type="InterPro" id="IPR018490">
    <property type="entry name" value="cNMP-bd_dom_sf"/>
</dbReference>
<dbReference type="PROSITE" id="PS50042">
    <property type="entry name" value="CNMP_BINDING_3"/>
    <property type="match status" value="1"/>
</dbReference>
<dbReference type="SMART" id="SM00100">
    <property type="entry name" value="cNMP"/>
    <property type="match status" value="1"/>
</dbReference>
<dbReference type="InterPro" id="IPR014710">
    <property type="entry name" value="RmlC-like_jellyroll"/>
</dbReference>
<dbReference type="EMBL" id="AP021875">
    <property type="protein sequence ID" value="BBO76267.1"/>
    <property type="molecule type" value="Genomic_DNA"/>
</dbReference>
<protein>
    <recommendedName>
        <fullName evidence="1">Cyclic nucleotide-binding domain-containing protein</fullName>
    </recommendedName>
</protein>
<dbReference type="PANTHER" id="PTHR24567:SF74">
    <property type="entry name" value="HTH-TYPE TRANSCRIPTIONAL REGULATOR ARCR"/>
    <property type="match status" value="1"/>
</dbReference>